<dbReference type="EMBL" id="JACZDF010000001">
    <property type="protein sequence ID" value="MBD9698369.1"/>
    <property type="molecule type" value="Genomic_DNA"/>
</dbReference>
<dbReference type="InterPro" id="IPR011701">
    <property type="entry name" value="MFS"/>
</dbReference>
<feature type="transmembrane region" description="Helical" evidence="6">
    <location>
        <begin position="257"/>
        <end position="279"/>
    </location>
</feature>
<dbReference type="CDD" id="cd06174">
    <property type="entry name" value="MFS"/>
    <property type="match status" value="1"/>
</dbReference>
<evidence type="ECO:0000256" key="2">
    <source>
        <dbReference type="ARBA" id="ARBA00022448"/>
    </source>
</evidence>
<accession>A0ABR9DN72</accession>
<evidence type="ECO:0000313" key="8">
    <source>
        <dbReference type="EMBL" id="MBD9698369.1"/>
    </source>
</evidence>
<feature type="transmembrane region" description="Helical" evidence="6">
    <location>
        <begin position="91"/>
        <end position="110"/>
    </location>
</feature>
<comment type="caution">
    <text evidence="8">The sequence shown here is derived from an EMBL/GenBank/DDBJ whole genome shotgun (WGS) entry which is preliminary data.</text>
</comment>
<evidence type="ECO:0000256" key="4">
    <source>
        <dbReference type="ARBA" id="ARBA00022989"/>
    </source>
</evidence>
<name>A0ABR9DN72_9MICO</name>
<dbReference type="PROSITE" id="PS50850">
    <property type="entry name" value="MFS"/>
    <property type="match status" value="1"/>
</dbReference>
<dbReference type="InterPro" id="IPR036259">
    <property type="entry name" value="MFS_trans_sf"/>
</dbReference>
<dbReference type="RefSeq" id="WP_192277478.1">
    <property type="nucleotide sequence ID" value="NZ_JACZDF010000001.1"/>
</dbReference>
<keyword evidence="2" id="KW-0813">Transport</keyword>
<gene>
    <name evidence="8" type="ORF">IGS67_02525</name>
</gene>
<feature type="transmembrane region" description="Helical" evidence="6">
    <location>
        <begin position="390"/>
        <end position="410"/>
    </location>
</feature>
<dbReference type="PANTHER" id="PTHR42718">
    <property type="entry name" value="MAJOR FACILITATOR SUPERFAMILY MULTIDRUG TRANSPORTER MFSC"/>
    <property type="match status" value="1"/>
</dbReference>
<feature type="transmembrane region" description="Helical" evidence="6">
    <location>
        <begin position="348"/>
        <end position="369"/>
    </location>
</feature>
<feature type="transmembrane region" description="Helical" evidence="6">
    <location>
        <begin position="422"/>
        <end position="443"/>
    </location>
</feature>
<keyword evidence="5 6" id="KW-0472">Membrane</keyword>
<dbReference type="SUPFAM" id="SSF103473">
    <property type="entry name" value="MFS general substrate transporter"/>
    <property type="match status" value="1"/>
</dbReference>
<feature type="transmembrane region" description="Helical" evidence="6">
    <location>
        <begin position="291"/>
        <end position="312"/>
    </location>
</feature>
<proteinExistence type="predicted"/>
<evidence type="ECO:0000256" key="3">
    <source>
        <dbReference type="ARBA" id="ARBA00022692"/>
    </source>
</evidence>
<evidence type="ECO:0000313" key="9">
    <source>
        <dbReference type="Proteomes" id="UP000642107"/>
    </source>
</evidence>
<keyword evidence="9" id="KW-1185">Reference proteome</keyword>
<evidence type="ECO:0000256" key="6">
    <source>
        <dbReference type="SAM" id="Phobius"/>
    </source>
</evidence>
<evidence type="ECO:0000259" key="7">
    <source>
        <dbReference type="PROSITE" id="PS50850"/>
    </source>
</evidence>
<dbReference type="Gene3D" id="1.20.1250.20">
    <property type="entry name" value="MFS general substrate transporter like domains"/>
    <property type="match status" value="2"/>
</dbReference>
<reference evidence="8 9" key="1">
    <citation type="submission" date="2020-09" db="EMBL/GenBank/DDBJ databases">
        <title>Flavimobilis rhizosphaerae sp. nov., isolated from rhizosphere soil of Spartina alterniflora.</title>
        <authorList>
            <person name="Hanqin C."/>
        </authorList>
    </citation>
    <scope>NUCLEOTIDE SEQUENCE [LARGE SCALE GENOMIC DNA]</scope>
    <source>
        <strain evidence="8 9">GY 10621</strain>
    </source>
</reference>
<feature type="transmembrane region" description="Helical" evidence="6">
    <location>
        <begin position="324"/>
        <end position="342"/>
    </location>
</feature>
<dbReference type="Proteomes" id="UP000642107">
    <property type="component" value="Unassembled WGS sequence"/>
</dbReference>
<comment type="subcellular location">
    <subcellularLocation>
        <location evidence="1">Cell membrane</location>
        <topology evidence="1">Multi-pass membrane protein</topology>
    </subcellularLocation>
</comment>
<dbReference type="PANTHER" id="PTHR42718:SF9">
    <property type="entry name" value="MAJOR FACILITATOR SUPERFAMILY MULTIDRUG TRANSPORTER MFSC"/>
    <property type="match status" value="1"/>
</dbReference>
<feature type="transmembrane region" description="Helical" evidence="6">
    <location>
        <begin position="64"/>
        <end position="84"/>
    </location>
</feature>
<sequence length="458" mass="47632">MPQHGPAGHHDTPRPIDRITRRALVVWGVALLAYVLAVAARSSLSATGVEAAVRFGTTSSALSSFAVLQLVVYAGLQVPVGSFLDRFGPRLSLTVGCALIGVGQILLGLADSVPGAVAARVLVGSGDAFVFIPAVRLLPAWFPARTVPVATQVTGLVGQLGQLLSLGPFVALVALHGWTAAFASAGSVTLLAAVLVVLVVRDARPVSIDIDLTDRDPGSGTDRTTDEAPPVLRDAVVAPTPDAPSLRRTLLDPGTRAGFWLHFVSAMPAYTFVLLWGFPYMTRAEGLSDETALSILSVYVASFVVVSPLVGFLSARWAERRLRLVLGAVSVQVAAWAVVLGWPGPVPAGVLVMLVVVMGVSGPASLIGLDQARATVPLRSQGVATGMVNAGAFVANLLAMGVLGVVLDLVGETSPALFSDRGFTLAWLSLAPILVVGVVIAVFEDGRLRRHLETLPRA</sequence>
<feature type="transmembrane region" description="Helical" evidence="6">
    <location>
        <begin position="24"/>
        <end position="44"/>
    </location>
</feature>
<organism evidence="8 9">
    <name type="scientific">Flavimobilis rhizosphaerae</name>
    <dbReference type="NCBI Taxonomy" id="2775421"/>
    <lineage>
        <taxon>Bacteria</taxon>
        <taxon>Bacillati</taxon>
        <taxon>Actinomycetota</taxon>
        <taxon>Actinomycetes</taxon>
        <taxon>Micrococcales</taxon>
        <taxon>Jonesiaceae</taxon>
        <taxon>Flavimobilis</taxon>
    </lineage>
</organism>
<keyword evidence="3 6" id="KW-0812">Transmembrane</keyword>
<feature type="transmembrane region" description="Helical" evidence="6">
    <location>
        <begin position="181"/>
        <end position="200"/>
    </location>
</feature>
<dbReference type="InterPro" id="IPR020846">
    <property type="entry name" value="MFS_dom"/>
</dbReference>
<keyword evidence="4 6" id="KW-1133">Transmembrane helix</keyword>
<evidence type="ECO:0000256" key="5">
    <source>
        <dbReference type="ARBA" id="ARBA00023136"/>
    </source>
</evidence>
<protein>
    <submittedName>
        <fullName evidence="8">MFS transporter</fullName>
    </submittedName>
</protein>
<feature type="domain" description="Major facilitator superfamily (MFS) profile" evidence="7">
    <location>
        <begin position="26"/>
        <end position="449"/>
    </location>
</feature>
<dbReference type="Pfam" id="PF07690">
    <property type="entry name" value="MFS_1"/>
    <property type="match status" value="1"/>
</dbReference>
<evidence type="ECO:0000256" key="1">
    <source>
        <dbReference type="ARBA" id="ARBA00004651"/>
    </source>
</evidence>